<dbReference type="Pfam" id="PF02627">
    <property type="entry name" value="CMD"/>
    <property type="match status" value="1"/>
</dbReference>
<keyword evidence="3" id="KW-1185">Reference proteome</keyword>
<dbReference type="AlphaFoldDB" id="A0A9X1DDN4"/>
<dbReference type="PANTHER" id="PTHR34846:SF11">
    <property type="entry name" value="4-CARBOXYMUCONOLACTONE DECARBOXYLASE FAMILY PROTEIN (AFU_ORTHOLOGUE AFUA_6G11590)"/>
    <property type="match status" value="1"/>
</dbReference>
<accession>A0A9X1DDN4</accession>
<protein>
    <submittedName>
        <fullName evidence="2">Carboxymuconolactone decarboxylase family protein</fullName>
    </submittedName>
</protein>
<gene>
    <name evidence="2" type="ORF">KK488_15220</name>
</gene>
<dbReference type="PANTHER" id="PTHR34846">
    <property type="entry name" value="4-CARBOXYMUCONOLACTONE DECARBOXYLASE FAMILY PROTEIN (AFU_ORTHOLOGUE AFUA_6G11590)"/>
    <property type="match status" value="1"/>
</dbReference>
<reference evidence="2" key="1">
    <citation type="submission" date="2021-05" db="EMBL/GenBank/DDBJ databases">
        <title>Genome of Sphingobium sp. strain.</title>
        <authorList>
            <person name="Fan R."/>
        </authorList>
    </citation>
    <scope>NUCLEOTIDE SEQUENCE</scope>
    <source>
        <strain evidence="2">H33</strain>
    </source>
</reference>
<dbReference type="RefSeq" id="WP_214624562.1">
    <property type="nucleotide sequence ID" value="NZ_JAHGAW010000010.1"/>
</dbReference>
<dbReference type="SUPFAM" id="SSF69118">
    <property type="entry name" value="AhpD-like"/>
    <property type="match status" value="1"/>
</dbReference>
<evidence type="ECO:0000313" key="2">
    <source>
        <dbReference type="EMBL" id="MBT2188305.1"/>
    </source>
</evidence>
<dbReference type="GO" id="GO:0051920">
    <property type="term" value="F:peroxiredoxin activity"/>
    <property type="evidence" value="ECO:0007669"/>
    <property type="project" value="InterPro"/>
</dbReference>
<name>A0A9X1DDN4_9SPHN</name>
<organism evidence="2 3">
    <name type="scientific">Sphingobium nicotianae</name>
    <dbReference type="NCBI Taxonomy" id="2782607"/>
    <lineage>
        <taxon>Bacteria</taxon>
        <taxon>Pseudomonadati</taxon>
        <taxon>Pseudomonadota</taxon>
        <taxon>Alphaproteobacteria</taxon>
        <taxon>Sphingomonadales</taxon>
        <taxon>Sphingomonadaceae</taxon>
        <taxon>Sphingobium</taxon>
    </lineage>
</organism>
<dbReference type="Gene3D" id="1.20.1290.10">
    <property type="entry name" value="AhpD-like"/>
    <property type="match status" value="1"/>
</dbReference>
<dbReference type="Proteomes" id="UP001138757">
    <property type="component" value="Unassembled WGS sequence"/>
</dbReference>
<proteinExistence type="predicted"/>
<comment type="caution">
    <text evidence="2">The sequence shown here is derived from an EMBL/GenBank/DDBJ whole genome shotgun (WGS) entry which is preliminary data.</text>
</comment>
<sequence>MARLPYPDLERVAPARLAILGYPANRLLNITRIALHMPEKLWRGHIALKQAMTRDTTMDLVLREVLIMRVAHNARCDYELHHHISISANLGFSLQKQDAIARQDYAALTEDERAVAIFTDETCKLSVSDKTLATVRAMFGDALVMEMAAIIASYWGTAMMVAVTGVEPDEEPVRNWATAQGGSEED</sequence>
<dbReference type="EMBL" id="JAHGAW010000010">
    <property type="protein sequence ID" value="MBT2188305.1"/>
    <property type="molecule type" value="Genomic_DNA"/>
</dbReference>
<dbReference type="InterPro" id="IPR029032">
    <property type="entry name" value="AhpD-like"/>
</dbReference>
<feature type="domain" description="Carboxymuconolactone decarboxylase-like" evidence="1">
    <location>
        <begin position="48"/>
        <end position="112"/>
    </location>
</feature>
<dbReference type="InterPro" id="IPR003779">
    <property type="entry name" value="CMD-like"/>
</dbReference>
<evidence type="ECO:0000259" key="1">
    <source>
        <dbReference type="Pfam" id="PF02627"/>
    </source>
</evidence>
<evidence type="ECO:0000313" key="3">
    <source>
        <dbReference type="Proteomes" id="UP001138757"/>
    </source>
</evidence>